<dbReference type="InterPro" id="IPR013924">
    <property type="entry name" value="RNase_H2_suC"/>
</dbReference>
<dbReference type="RefSeq" id="XP_002741115.1">
    <property type="nucleotide sequence ID" value="XM_002741069.2"/>
</dbReference>
<dbReference type="PANTHER" id="PTHR47063">
    <property type="entry name" value="RIBONUCLEASE H2 SUBUNIT C"/>
    <property type="match status" value="1"/>
</dbReference>
<dbReference type="GeneID" id="100377204"/>
<organism evidence="1 2">
    <name type="scientific">Saccoglossus kowalevskii</name>
    <name type="common">Acorn worm</name>
    <dbReference type="NCBI Taxonomy" id="10224"/>
    <lineage>
        <taxon>Eukaryota</taxon>
        <taxon>Metazoa</taxon>
        <taxon>Hemichordata</taxon>
        <taxon>Enteropneusta</taxon>
        <taxon>Harrimaniidae</taxon>
        <taxon>Saccoglossus</taxon>
    </lineage>
</organism>
<gene>
    <name evidence="2" type="primary">LOC100377204</name>
</gene>
<evidence type="ECO:0000313" key="2">
    <source>
        <dbReference type="RefSeq" id="XP_002741115.1"/>
    </source>
</evidence>
<accession>A0ABM0GZX3</accession>
<keyword evidence="1" id="KW-1185">Reference proteome</keyword>
<dbReference type="CDD" id="cd09271">
    <property type="entry name" value="RNase_H2-C"/>
    <property type="match status" value="1"/>
</dbReference>
<dbReference type="Proteomes" id="UP000694865">
    <property type="component" value="Unplaced"/>
</dbReference>
<sequence length="146" mass="16565">MAVYVDRTSLEIDNEEDPSRICSIPCKIGHDGEANVDKYFYSTISKTDADMSSSFRGRGLNGKHLDLPDGYTGIVLKEDKKPFLEEEDRHFKVTHKFNKFTYWNWDCLPSSNDAMIKSMLWPTIAKAIHSPISTESSQHSSTNGSR</sequence>
<evidence type="ECO:0000313" key="1">
    <source>
        <dbReference type="Proteomes" id="UP000694865"/>
    </source>
</evidence>
<reference evidence="2" key="1">
    <citation type="submission" date="2025-08" db="UniProtKB">
        <authorList>
            <consortium name="RefSeq"/>
        </authorList>
    </citation>
    <scope>IDENTIFICATION</scope>
    <source>
        <tissue evidence="2">Testes</tissue>
    </source>
</reference>
<name>A0ABM0GZX3_SACKO</name>
<dbReference type="Gene3D" id="2.40.128.680">
    <property type="match status" value="1"/>
</dbReference>
<dbReference type="InterPro" id="IPR052863">
    <property type="entry name" value="RNase_H2_subunit_C"/>
</dbReference>
<protein>
    <submittedName>
        <fullName evidence="2">Ribonuclease H2 subunit C-like</fullName>
    </submittedName>
</protein>
<proteinExistence type="predicted"/>
<dbReference type="Pfam" id="PF08615">
    <property type="entry name" value="RNase_H2_suC"/>
    <property type="match status" value="1"/>
</dbReference>
<dbReference type="PANTHER" id="PTHR47063:SF1">
    <property type="entry name" value="RIBONUCLEASE H2 SUBUNIT C"/>
    <property type="match status" value="1"/>
</dbReference>